<name>A0A7T2GKE6_9SPHN</name>
<sequence length="831" mass="82292">MAMAEKRAGDETDGRGRHASCPWPVWIRRAVASLALACLTLQPALANWCAIPGREGSAALTGVVNTYFAGATSVSAGATSIQLSYARGAPQDIQPGDLLLVIQMQDALFSPSNDDSYGDGTPGGYGNGYTDIRQAGRYEFVRATSAMGQFGGTVTIQGATGDGLVNSYFTAPYSDTDYRRSFQVVRVPQYDEATISGTVTASPWDGDAGGIVVLDVARRLTFSGGGISVAGQGFRGGAGRNLGSGNGTATDYATPTWNGANGQKGEGIAGAPWFVFMNGGIAETRAEAYPGGGSARGAPGNAGGGGTDGHPGINIENSGGGGGGNGGQGGLGGHAWCSALPQSCNFDIENPVESGGQPGADIPEAGAERLVMGGGGGAGVNNDASGTPPNGLSSSGAAGGGIIFIRAGEIAGTGSLNANGADAGSTAETDAAGGGGAGGSVLIATVRAPMDASLSVSARGGNGGSAGDGVVRMGPNGFPEHLAYGPGGGGGGGFVASSVPLSADLSGGSAGTTYGSPARFGPTYGATNGDTGRAITIAGAEITGLSSGGECTPTIAKSFTPSETAPGMTVRMRIDVFNNNPTLPLGDVAFNDAYPDDLLNAADPAAANSCPIGTLAAQAGAAAFGVSNASVPAGASCSYSVNVVPQTDGPKENIVEAGALTGSFAPPETVSNLDPASATLQVFPPLAMMKTSQVARDPVNGATDPKAIPGALMVYTVNVVNFGGTVSQDSIIVVDQTPQGLRLHLGDLPDSTTPFRLVEGSTPSTLVLSYAGLDSTGDDVAFSNDGGATWTYVPAPGADGTDPAVTHIRLTPRGNMAPNSTFAVEFGYILQ</sequence>
<feature type="region of interest" description="Disordered" evidence="1">
    <location>
        <begin position="292"/>
        <end position="327"/>
    </location>
</feature>
<dbReference type="InterPro" id="IPR057693">
    <property type="entry name" value="DUF7933"/>
</dbReference>
<dbReference type="RefSeq" id="WP_200972158.1">
    <property type="nucleotide sequence ID" value="NZ_CP065592.1"/>
</dbReference>
<organism evidence="3 4">
    <name type="scientific">Allosphingosinicella flava</name>
    <dbReference type="NCBI Taxonomy" id="2771430"/>
    <lineage>
        <taxon>Bacteria</taxon>
        <taxon>Pseudomonadati</taxon>
        <taxon>Pseudomonadota</taxon>
        <taxon>Alphaproteobacteria</taxon>
        <taxon>Sphingomonadales</taxon>
        <taxon>Sphingomonadaceae</taxon>
        <taxon>Allosphingosinicella</taxon>
    </lineage>
</organism>
<reference evidence="3 4" key="1">
    <citation type="submission" date="2020-11" db="EMBL/GenBank/DDBJ databases">
        <title>Genome seq and assembly of Sphingosinicella sp.</title>
        <authorList>
            <person name="Chhetri G."/>
        </authorList>
    </citation>
    <scope>NUCLEOTIDE SEQUENCE [LARGE SCALE GENOMIC DNA]</scope>
    <source>
        <strain evidence="3 4">UDD2</strain>
    </source>
</reference>
<dbReference type="Pfam" id="PF25564">
    <property type="entry name" value="DUF7933"/>
    <property type="match status" value="1"/>
</dbReference>
<dbReference type="Proteomes" id="UP000594873">
    <property type="component" value="Chromosome"/>
</dbReference>
<dbReference type="AlphaFoldDB" id="A0A7T2GKE6"/>
<protein>
    <recommendedName>
        <fullName evidence="2">DUF7933 domain-containing protein</fullName>
    </recommendedName>
</protein>
<proteinExistence type="predicted"/>
<feature type="compositionally biased region" description="Gly residues" evidence="1">
    <location>
        <begin position="292"/>
        <end position="309"/>
    </location>
</feature>
<evidence type="ECO:0000256" key="1">
    <source>
        <dbReference type="SAM" id="MobiDB-lite"/>
    </source>
</evidence>
<feature type="region of interest" description="Disordered" evidence="1">
    <location>
        <begin position="374"/>
        <end position="393"/>
    </location>
</feature>
<evidence type="ECO:0000313" key="4">
    <source>
        <dbReference type="Proteomes" id="UP000594873"/>
    </source>
</evidence>
<feature type="compositionally biased region" description="Polar residues" evidence="1">
    <location>
        <begin position="382"/>
        <end position="393"/>
    </location>
</feature>
<dbReference type="KEGG" id="sflv:IC614_02440"/>
<gene>
    <name evidence="3" type="ORF">IC614_02440</name>
</gene>
<evidence type="ECO:0000313" key="3">
    <source>
        <dbReference type="EMBL" id="QPQ55484.1"/>
    </source>
</evidence>
<keyword evidence="4" id="KW-1185">Reference proteome</keyword>
<evidence type="ECO:0000259" key="2">
    <source>
        <dbReference type="Pfam" id="PF25564"/>
    </source>
</evidence>
<feature type="domain" description="DUF7933" evidence="2">
    <location>
        <begin position="553"/>
        <end position="682"/>
    </location>
</feature>
<accession>A0A7T2GKE6</accession>
<dbReference type="EMBL" id="CP065592">
    <property type="protein sequence ID" value="QPQ55484.1"/>
    <property type="molecule type" value="Genomic_DNA"/>
</dbReference>
<feature type="compositionally biased region" description="Gly residues" evidence="1">
    <location>
        <begin position="318"/>
        <end position="327"/>
    </location>
</feature>